<organism evidence="3 4">
    <name type="scientific">Sandaracinus amylolyticus</name>
    <dbReference type="NCBI Taxonomy" id="927083"/>
    <lineage>
        <taxon>Bacteria</taxon>
        <taxon>Pseudomonadati</taxon>
        <taxon>Myxococcota</taxon>
        <taxon>Polyangia</taxon>
        <taxon>Polyangiales</taxon>
        <taxon>Sandaracinaceae</taxon>
        <taxon>Sandaracinus</taxon>
    </lineage>
</organism>
<dbReference type="OrthoDB" id="573392at2"/>
<dbReference type="InterPro" id="IPR036010">
    <property type="entry name" value="2Fe-2S_ferredoxin-like_sf"/>
</dbReference>
<dbReference type="Proteomes" id="UP000034883">
    <property type="component" value="Chromosome"/>
</dbReference>
<keyword evidence="1" id="KW-0560">Oxidoreductase</keyword>
<dbReference type="SUPFAM" id="SSF51905">
    <property type="entry name" value="FAD/NAD(P)-binding domain"/>
    <property type="match status" value="1"/>
</dbReference>
<dbReference type="AlphaFoldDB" id="A0A0F6YG41"/>
<sequence length="459" mass="47559">MAPRRFGPSDRERVTLRVDGDDVPALRGEPIAIALAAAGRVVLGRSVKYHRPRGASCYAGRCDGCLMRVDGAPSRMTCRVPCEHGMVVETQNVLGTAEVDLLAATDWFFPGGMNHHEMFTWSKPVNRVMQSVARRIAGVGKLPDEARAPIEPMRRECDVLVIGAGPSGLAAAAACARAGLRVIVADEETRAGGHLAHTPGVVRTAEDEAPIDARVVAERLAARAVERGAELALGCSVIAIDDEDPSMLVALADAPDALVRIEARRVIVAQGRHEGAWAFEGNDLPGVIGSDAACRLLAHGVLPGERVVIAGPTSASAPGSARLRALAAALESAGASVIGNFEISAIERAHGRAGIDRVDVRTVGGIESLECDALVVAPPSSAVYELASQAGADVVWREGGFEVVASHADGATRTPRVRVVGRASGVPSVPAGIAQGVAAARAIAQELASEMAGRHGGAR</sequence>
<dbReference type="PRINTS" id="PR00469">
    <property type="entry name" value="PNDRDTASEII"/>
</dbReference>
<gene>
    <name evidence="3" type="ORF">DB32_001515</name>
</gene>
<dbReference type="SUPFAM" id="SSF54292">
    <property type="entry name" value="2Fe-2S ferredoxin-like"/>
    <property type="match status" value="1"/>
</dbReference>
<evidence type="ECO:0000313" key="4">
    <source>
        <dbReference type="Proteomes" id="UP000034883"/>
    </source>
</evidence>
<dbReference type="Gene3D" id="3.10.20.440">
    <property type="entry name" value="2Fe-2S iron-sulphur cluster binding domain, sarcosine oxidase, alpha subunit, N-terminal domain"/>
    <property type="match status" value="1"/>
</dbReference>
<reference evidence="3 4" key="1">
    <citation type="submission" date="2015-03" db="EMBL/GenBank/DDBJ databases">
        <title>Genome assembly of Sandaracinus amylolyticus DSM 53668.</title>
        <authorList>
            <person name="Sharma G."/>
            <person name="Subramanian S."/>
        </authorList>
    </citation>
    <scope>NUCLEOTIDE SEQUENCE [LARGE SCALE GENOMIC DNA]</scope>
    <source>
        <strain evidence="3 4">DSM 53668</strain>
    </source>
</reference>
<dbReference type="Pfam" id="PF07992">
    <property type="entry name" value="Pyr_redox_2"/>
    <property type="match status" value="1"/>
</dbReference>
<dbReference type="InterPro" id="IPR036188">
    <property type="entry name" value="FAD/NAD-bd_sf"/>
</dbReference>
<name>A0A0F6YG41_9BACT</name>
<dbReference type="InterPro" id="IPR023753">
    <property type="entry name" value="FAD/NAD-binding_dom"/>
</dbReference>
<dbReference type="EMBL" id="CP011125">
    <property type="protein sequence ID" value="AKF04366.1"/>
    <property type="molecule type" value="Genomic_DNA"/>
</dbReference>
<dbReference type="PANTHER" id="PTHR42949">
    <property type="entry name" value="ANAEROBIC GLYCEROL-3-PHOSPHATE DEHYDROGENASE SUBUNIT B"/>
    <property type="match status" value="1"/>
</dbReference>
<dbReference type="InterPro" id="IPR042204">
    <property type="entry name" value="2Fe-2S-bd_N"/>
</dbReference>
<dbReference type="GO" id="GO:0051536">
    <property type="term" value="F:iron-sulfur cluster binding"/>
    <property type="evidence" value="ECO:0007669"/>
    <property type="project" value="InterPro"/>
</dbReference>
<protein>
    <submittedName>
        <fullName evidence="3">Sarcosine oxidase alpha subunit</fullName>
    </submittedName>
</protein>
<accession>A0A0F6YG41</accession>
<dbReference type="STRING" id="927083.DB32_001515"/>
<dbReference type="Pfam" id="PF13510">
    <property type="entry name" value="Fer2_4"/>
    <property type="match status" value="1"/>
</dbReference>
<evidence type="ECO:0000259" key="2">
    <source>
        <dbReference type="Pfam" id="PF07992"/>
    </source>
</evidence>
<dbReference type="InterPro" id="IPR051691">
    <property type="entry name" value="Metab_Enz_Cyan_OpOx_G3PDH"/>
</dbReference>
<evidence type="ECO:0000256" key="1">
    <source>
        <dbReference type="ARBA" id="ARBA00023002"/>
    </source>
</evidence>
<feature type="domain" description="FAD/NAD(P)-binding" evidence="2">
    <location>
        <begin position="158"/>
        <end position="309"/>
    </location>
</feature>
<dbReference type="PRINTS" id="PR00368">
    <property type="entry name" value="FADPNR"/>
</dbReference>
<evidence type="ECO:0000313" key="3">
    <source>
        <dbReference type="EMBL" id="AKF04366.1"/>
    </source>
</evidence>
<dbReference type="KEGG" id="samy:DB32_001515"/>
<dbReference type="Gene3D" id="3.50.50.60">
    <property type="entry name" value="FAD/NAD(P)-binding domain"/>
    <property type="match status" value="1"/>
</dbReference>
<dbReference type="GO" id="GO:0016491">
    <property type="term" value="F:oxidoreductase activity"/>
    <property type="evidence" value="ECO:0007669"/>
    <property type="project" value="UniProtKB-KW"/>
</dbReference>
<keyword evidence="4" id="KW-1185">Reference proteome</keyword>
<dbReference type="PANTHER" id="PTHR42949:SF3">
    <property type="entry name" value="ANAEROBIC GLYCEROL-3-PHOSPHATE DEHYDROGENASE SUBUNIT B"/>
    <property type="match status" value="1"/>
</dbReference>
<proteinExistence type="predicted"/>
<dbReference type="RefSeq" id="WP_083457215.1">
    <property type="nucleotide sequence ID" value="NZ_CP011125.1"/>
</dbReference>